<name>A0ABS3YVU9_9BACT</name>
<dbReference type="SUPFAM" id="SSF159888">
    <property type="entry name" value="YdhG-like"/>
    <property type="match status" value="1"/>
</dbReference>
<comment type="caution">
    <text evidence="2">The sequence shown here is derived from an EMBL/GenBank/DDBJ whole genome shotgun (WGS) entry which is preliminary data.</text>
</comment>
<evidence type="ECO:0000313" key="3">
    <source>
        <dbReference type="Proteomes" id="UP000677244"/>
    </source>
</evidence>
<reference evidence="2 3" key="1">
    <citation type="submission" date="2021-03" db="EMBL/GenBank/DDBJ databases">
        <title>Assistant Professor.</title>
        <authorList>
            <person name="Huq M.A."/>
        </authorList>
    </citation>
    <scope>NUCLEOTIDE SEQUENCE [LARGE SCALE GENOMIC DNA]</scope>
    <source>
        <strain evidence="2 3">MAH-29</strain>
    </source>
</reference>
<protein>
    <submittedName>
        <fullName evidence="2">YdeI/OmpD-associated family protein</fullName>
    </submittedName>
</protein>
<dbReference type="InterPro" id="IPR014922">
    <property type="entry name" value="YdhG-like"/>
</dbReference>
<evidence type="ECO:0000259" key="1">
    <source>
        <dbReference type="Pfam" id="PF08818"/>
    </source>
</evidence>
<keyword evidence="3" id="KW-1185">Reference proteome</keyword>
<proteinExistence type="predicted"/>
<dbReference type="Gene3D" id="3.90.1150.200">
    <property type="match status" value="1"/>
</dbReference>
<dbReference type="Pfam" id="PF08818">
    <property type="entry name" value="DUF1801"/>
    <property type="match status" value="1"/>
</dbReference>
<gene>
    <name evidence="2" type="ORF">J7I42_17335</name>
</gene>
<organism evidence="2 3">
    <name type="scientific">Niastella soli</name>
    <dbReference type="NCBI Taxonomy" id="2821487"/>
    <lineage>
        <taxon>Bacteria</taxon>
        <taxon>Pseudomonadati</taxon>
        <taxon>Bacteroidota</taxon>
        <taxon>Chitinophagia</taxon>
        <taxon>Chitinophagales</taxon>
        <taxon>Chitinophagaceae</taxon>
        <taxon>Niastella</taxon>
    </lineage>
</organism>
<accession>A0ABS3YVU9</accession>
<sequence>MKQTNPKIDTYIAKAADFAKPILFHLRELIHDACPEVDEEIKWALPHFSYKGVTLCTLGAYKGHISFSLFNADQLKDPRMKESVKAGKKFGYMDKIKTLSELPSEKILTGYLKEIIAINASGVKKPTPSKKEQVPVEVPAFFLERLNKHPKAKKVFESKSPSFRKEYAKWLNDAKTDTTRETRTTQSIEWISEGKGRFWQYEK</sequence>
<evidence type="ECO:0000313" key="2">
    <source>
        <dbReference type="EMBL" id="MBO9202051.1"/>
    </source>
</evidence>
<feature type="domain" description="YdhG-like" evidence="1">
    <location>
        <begin position="20"/>
        <end position="114"/>
    </location>
</feature>
<dbReference type="RefSeq" id="WP_209140103.1">
    <property type="nucleotide sequence ID" value="NZ_JAGHKO010000004.1"/>
</dbReference>
<dbReference type="Proteomes" id="UP000677244">
    <property type="component" value="Unassembled WGS sequence"/>
</dbReference>
<dbReference type="Pfam" id="PF13376">
    <property type="entry name" value="OmdA"/>
    <property type="match status" value="1"/>
</dbReference>
<dbReference type="EMBL" id="JAGHKO010000004">
    <property type="protein sequence ID" value="MBO9202051.1"/>
    <property type="molecule type" value="Genomic_DNA"/>
</dbReference>